<dbReference type="HOGENOM" id="CLU_1070507_0_0_1"/>
<feature type="compositionally biased region" description="Basic and acidic residues" evidence="1">
    <location>
        <begin position="235"/>
        <end position="253"/>
    </location>
</feature>
<dbReference type="PANTHER" id="PTHR22743:SF165">
    <property type="entry name" value="BTB AND MATH DOMAIN CONTAINING-RELATED"/>
    <property type="match status" value="1"/>
</dbReference>
<accession>G0MUY5</accession>
<evidence type="ECO:0000256" key="1">
    <source>
        <dbReference type="SAM" id="MobiDB-lite"/>
    </source>
</evidence>
<reference evidence="3" key="1">
    <citation type="submission" date="2011-07" db="EMBL/GenBank/DDBJ databases">
        <authorList>
            <consortium name="Caenorhabditis brenneri Sequencing and Analysis Consortium"/>
            <person name="Wilson R.K."/>
        </authorList>
    </citation>
    <scope>NUCLEOTIDE SEQUENCE [LARGE SCALE GENOMIC DNA]</scope>
    <source>
        <strain evidence="3">PB2801</strain>
    </source>
</reference>
<evidence type="ECO:0000313" key="2">
    <source>
        <dbReference type="EMBL" id="EGT44531.1"/>
    </source>
</evidence>
<dbReference type="AlphaFoldDB" id="G0MUY5"/>
<dbReference type="PANTHER" id="PTHR22743">
    <property type="entry name" value="MEPRIN/TRAF-LIKE MATH FAMILY-C.ELEGANS"/>
    <property type="match status" value="1"/>
</dbReference>
<organism evidence="3">
    <name type="scientific">Caenorhabditis brenneri</name>
    <name type="common">Nematode worm</name>
    <dbReference type="NCBI Taxonomy" id="135651"/>
    <lineage>
        <taxon>Eukaryota</taxon>
        <taxon>Metazoa</taxon>
        <taxon>Ecdysozoa</taxon>
        <taxon>Nematoda</taxon>
        <taxon>Chromadorea</taxon>
        <taxon>Rhabditida</taxon>
        <taxon>Rhabditina</taxon>
        <taxon>Rhabditomorpha</taxon>
        <taxon>Rhabditoidea</taxon>
        <taxon>Rhabditidae</taxon>
        <taxon>Peloderinae</taxon>
        <taxon>Caenorhabditis</taxon>
    </lineage>
</organism>
<dbReference type="InParanoid" id="G0MUY5"/>
<proteinExistence type="predicted"/>
<name>G0MUY5_CAEBE</name>
<dbReference type="InterPro" id="IPR052664">
    <property type="entry name" value="BTB-MATH_domain_protein"/>
</dbReference>
<evidence type="ECO:0000313" key="3">
    <source>
        <dbReference type="Proteomes" id="UP000008068"/>
    </source>
</evidence>
<dbReference type="Proteomes" id="UP000008068">
    <property type="component" value="Unassembled WGS sequence"/>
</dbReference>
<keyword evidence="3" id="KW-1185">Reference proteome</keyword>
<dbReference type="EMBL" id="GL379813">
    <property type="protein sequence ID" value="EGT44531.1"/>
    <property type="molecule type" value="Genomic_DNA"/>
</dbReference>
<protein>
    <submittedName>
        <fullName evidence="2">Uncharacterized protein</fullName>
    </submittedName>
</protein>
<feature type="region of interest" description="Disordered" evidence="1">
    <location>
        <begin position="227"/>
        <end position="260"/>
    </location>
</feature>
<sequence>MDPKVYRAYSLAGSTKPDDVKEVDAQLAREEVLYISQGVPSEQFLAHCNQKFPLDESSVMKLLEIAEKHGAPVTLRRCEHFLLNNSRRTMEEKMEIAERYHLQILKTEMAKLAALRQPDDLQFQGLPFPIDTNPIDINLQQMLQAAPLMTAEDQSHAQAIQELLTHLEKETTKQVFIESSEGLKVYLGQIGDPECEAKLSRYLELARNTDSVPRYFSPVVLQSDDPNFVPPVLPLKDEQGDKKEGEKKKEKVVDVVQIDD</sequence>
<gene>
    <name evidence="2" type="ORF">CAEBREN_11986</name>
</gene>